<name>A0A4U1J650_9BACT</name>
<dbReference type="PANTHER" id="PTHR35580:SF1">
    <property type="entry name" value="PHYTASE-LIKE DOMAIN-CONTAINING PROTEIN"/>
    <property type="match status" value="1"/>
</dbReference>
<gene>
    <name evidence="2" type="ORF">E8A74_27945</name>
</gene>
<organism evidence="2 3">
    <name type="scientific">Polyangium fumosum</name>
    <dbReference type="NCBI Taxonomy" id="889272"/>
    <lineage>
        <taxon>Bacteria</taxon>
        <taxon>Pseudomonadati</taxon>
        <taxon>Myxococcota</taxon>
        <taxon>Polyangia</taxon>
        <taxon>Polyangiales</taxon>
        <taxon>Polyangiaceae</taxon>
        <taxon>Polyangium</taxon>
    </lineage>
</organism>
<dbReference type="OrthoDB" id="5510544at2"/>
<feature type="signal peptide" evidence="1">
    <location>
        <begin position="1"/>
        <end position="26"/>
    </location>
</feature>
<dbReference type="SUPFAM" id="SSF101898">
    <property type="entry name" value="NHL repeat"/>
    <property type="match status" value="1"/>
</dbReference>
<comment type="caution">
    <text evidence="2">The sequence shown here is derived from an EMBL/GenBank/DDBJ whole genome shotgun (WGS) entry which is preliminary data.</text>
</comment>
<proteinExistence type="predicted"/>
<evidence type="ECO:0000256" key="1">
    <source>
        <dbReference type="SAM" id="SignalP"/>
    </source>
</evidence>
<evidence type="ECO:0000313" key="3">
    <source>
        <dbReference type="Proteomes" id="UP000309215"/>
    </source>
</evidence>
<dbReference type="RefSeq" id="WP_136932142.1">
    <property type="nucleotide sequence ID" value="NZ_SSMQ01000033.1"/>
</dbReference>
<feature type="chain" id="PRO_5020419138" evidence="1">
    <location>
        <begin position="27"/>
        <end position="467"/>
    </location>
</feature>
<evidence type="ECO:0000313" key="2">
    <source>
        <dbReference type="EMBL" id="TKD02736.1"/>
    </source>
</evidence>
<dbReference type="EMBL" id="SSMQ01000033">
    <property type="protein sequence ID" value="TKD02736.1"/>
    <property type="molecule type" value="Genomic_DNA"/>
</dbReference>
<keyword evidence="1" id="KW-0732">Signal</keyword>
<protein>
    <submittedName>
        <fullName evidence="2">Uncharacterized protein</fullName>
    </submittedName>
</protein>
<dbReference type="Proteomes" id="UP000309215">
    <property type="component" value="Unassembled WGS sequence"/>
</dbReference>
<dbReference type="PANTHER" id="PTHR35580">
    <property type="entry name" value="CELL SURFACE GLYCOPROTEIN (S-LAYER PROTEIN)-LIKE PROTEIN"/>
    <property type="match status" value="1"/>
</dbReference>
<reference evidence="2 3" key="1">
    <citation type="submission" date="2019-04" db="EMBL/GenBank/DDBJ databases">
        <authorList>
            <person name="Li Y."/>
            <person name="Wang J."/>
        </authorList>
    </citation>
    <scope>NUCLEOTIDE SEQUENCE [LARGE SCALE GENOMIC DNA]</scope>
    <source>
        <strain evidence="2 3">DSM 14668</strain>
    </source>
</reference>
<accession>A0A4U1J650</accession>
<dbReference type="InterPro" id="IPR052918">
    <property type="entry name" value="Motility_Chemotaxis_Reg"/>
</dbReference>
<keyword evidence="3" id="KW-1185">Reference proteome</keyword>
<dbReference type="AlphaFoldDB" id="A0A4U1J650"/>
<sequence length="467" mass="47009">MRRAPPSALALLVALPLLPACAPALQDPLPTWQEGPIGTFEAAAVVKVGGTGARALTGVAARSAGESVVVGHCSGELLLGMTPRPCAAEENLFLLELAPAGGLIASVVTGDLGSVRPRATAARADGDIVLVGDLAGAFDFGPSRVESVGGRDAFLANLDGFNPGGEVLGEAKRFGDVGEQRATSVATTTDGGTILAGMFSGTLDLGDGPLASEGDYDVFVASLNAAGDARFAAQIGGPLAQRAAAIAAGPDGGAVVVGDFEGSLDPANAAVVSAGGSDVFVAALDGAGEARWMLALGDTGDEEAAGVIVDPTGQTFVLGSFSGRVGRGATLAATSAERAAFVATIDSKGALVKVRSFGETGVTRARAMARTPDGGAVVALDYTGRVEVGDRVFESQGAEDMLVLEIDASLRTRRAGTFGGKYAQRATGISVSEEGRVFLVGDFEGTLTAGDDMVSAESFEPFWMRID</sequence>